<keyword evidence="8 18" id="KW-0028">Amino-acid biosynthesis</keyword>
<evidence type="ECO:0000256" key="14">
    <source>
        <dbReference type="ARBA" id="ARBA00049229"/>
    </source>
</evidence>
<dbReference type="UniPathway" id="UPA00049">
    <property type="reaction ID" value="UER00062"/>
</dbReference>
<comment type="catalytic activity">
    <reaction evidence="12 18">
        <text>L-valine + 2-oxoglutarate = 3-methyl-2-oxobutanoate + L-glutamate</text>
        <dbReference type="Rhea" id="RHEA:24813"/>
        <dbReference type="ChEBI" id="CHEBI:11851"/>
        <dbReference type="ChEBI" id="CHEBI:16810"/>
        <dbReference type="ChEBI" id="CHEBI:29985"/>
        <dbReference type="ChEBI" id="CHEBI:57762"/>
        <dbReference type="EC" id="2.6.1.42"/>
    </reaction>
</comment>
<evidence type="ECO:0000256" key="1">
    <source>
        <dbReference type="ARBA" id="ARBA00001933"/>
    </source>
</evidence>
<dbReference type="PIRSF" id="PIRSF006468">
    <property type="entry name" value="BCAT1"/>
    <property type="match status" value="1"/>
</dbReference>
<dbReference type="GO" id="GO:0052656">
    <property type="term" value="F:L-isoleucine-2-oxoglutarate transaminase activity"/>
    <property type="evidence" value="ECO:0007669"/>
    <property type="project" value="RHEA"/>
</dbReference>
<proteinExistence type="inferred from homology"/>
<comment type="catalytic activity">
    <reaction evidence="13 18">
        <text>L-isoleucine + 2-oxoglutarate = (S)-3-methyl-2-oxopentanoate + L-glutamate</text>
        <dbReference type="Rhea" id="RHEA:24801"/>
        <dbReference type="ChEBI" id="CHEBI:16810"/>
        <dbReference type="ChEBI" id="CHEBI:29985"/>
        <dbReference type="ChEBI" id="CHEBI:35146"/>
        <dbReference type="ChEBI" id="CHEBI:58045"/>
        <dbReference type="EC" id="2.6.1.42"/>
    </reaction>
</comment>
<evidence type="ECO:0000256" key="10">
    <source>
        <dbReference type="ARBA" id="ARBA00022898"/>
    </source>
</evidence>
<evidence type="ECO:0000256" key="7">
    <source>
        <dbReference type="ARBA" id="ARBA00022576"/>
    </source>
</evidence>
<dbReference type="EC" id="2.6.1.42" evidence="18"/>
<evidence type="ECO:0000313" key="20">
    <source>
        <dbReference type="EMBL" id="SOC42880.1"/>
    </source>
</evidence>
<evidence type="ECO:0000256" key="13">
    <source>
        <dbReference type="ARBA" id="ARBA00048798"/>
    </source>
</evidence>
<gene>
    <name evidence="20" type="ORF">SAMN05878391_1785</name>
</gene>
<evidence type="ECO:0000256" key="5">
    <source>
        <dbReference type="ARBA" id="ARBA00005072"/>
    </source>
</evidence>
<evidence type="ECO:0000256" key="8">
    <source>
        <dbReference type="ARBA" id="ARBA00022605"/>
    </source>
</evidence>
<dbReference type="InterPro" id="IPR033939">
    <property type="entry name" value="BCAT_family"/>
</dbReference>
<comment type="catalytic activity">
    <reaction evidence="14 18">
        <text>L-leucine + 2-oxoglutarate = 4-methyl-2-oxopentanoate + L-glutamate</text>
        <dbReference type="Rhea" id="RHEA:18321"/>
        <dbReference type="ChEBI" id="CHEBI:16810"/>
        <dbReference type="ChEBI" id="CHEBI:17865"/>
        <dbReference type="ChEBI" id="CHEBI:29985"/>
        <dbReference type="ChEBI" id="CHEBI:57427"/>
        <dbReference type="EC" id="2.6.1.42"/>
    </reaction>
</comment>
<dbReference type="Pfam" id="PF01063">
    <property type="entry name" value="Aminotran_4"/>
    <property type="match status" value="1"/>
</dbReference>
<name>A0A285ULY3_9STAP</name>
<comment type="function">
    <text evidence="2">Acts on leucine, isoleucine and valine.</text>
</comment>
<dbReference type="InterPro" id="IPR036038">
    <property type="entry name" value="Aminotransferase-like"/>
</dbReference>
<dbReference type="GO" id="GO:0052654">
    <property type="term" value="F:L-leucine-2-oxoglutarate transaminase activity"/>
    <property type="evidence" value="ECO:0007669"/>
    <property type="project" value="RHEA"/>
</dbReference>
<keyword evidence="11 18" id="KW-0100">Branched-chain amino acid biosynthesis</keyword>
<keyword evidence="9 18" id="KW-0808">Transferase</keyword>
<dbReference type="PANTHER" id="PTHR11825">
    <property type="entry name" value="SUBGROUP IIII AMINOTRANSFERASE"/>
    <property type="match status" value="1"/>
</dbReference>
<keyword evidence="21" id="KW-1185">Reference proteome</keyword>
<comment type="cofactor">
    <cofactor evidence="1 17">
        <name>pyridoxal 5'-phosphate</name>
        <dbReference type="ChEBI" id="CHEBI:597326"/>
    </cofactor>
</comment>
<evidence type="ECO:0000313" key="21">
    <source>
        <dbReference type="Proteomes" id="UP000219412"/>
    </source>
</evidence>
<evidence type="ECO:0000256" key="16">
    <source>
        <dbReference type="RuleBase" id="RU004106"/>
    </source>
</evidence>
<dbReference type="InterPro" id="IPR018300">
    <property type="entry name" value="Aminotrans_IV_CS"/>
</dbReference>
<dbReference type="NCBIfam" id="TIGR01123">
    <property type="entry name" value="ilvE_II"/>
    <property type="match status" value="1"/>
</dbReference>
<keyword evidence="10 17" id="KW-0663">Pyridoxal phosphate</keyword>
<evidence type="ECO:0000256" key="18">
    <source>
        <dbReference type="RuleBase" id="RU004517"/>
    </source>
</evidence>
<dbReference type="GO" id="GO:0009099">
    <property type="term" value="P:L-valine biosynthetic process"/>
    <property type="evidence" value="ECO:0007669"/>
    <property type="project" value="UniProtKB-UniPathway"/>
</dbReference>
<dbReference type="InterPro" id="IPR005786">
    <property type="entry name" value="B_amino_transII"/>
</dbReference>
<dbReference type="OrthoDB" id="9804984at2"/>
<dbReference type="GO" id="GO:0009097">
    <property type="term" value="P:isoleucine biosynthetic process"/>
    <property type="evidence" value="ECO:0007669"/>
    <property type="project" value="UniProtKB-UniPathway"/>
</dbReference>
<dbReference type="Gene3D" id="3.30.470.10">
    <property type="match status" value="1"/>
</dbReference>
<comment type="similarity">
    <text evidence="6 16">Belongs to the class-IV pyridoxal-phosphate-dependent aminotransferase family.</text>
</comment>
<dbReference type="PANTHER" id="PTHR11825:SF44">
    <property type="entry name" value="BRANCHED-CHAIN-AMINO-ACID AMINOTRANSFERASE"/>
    <property type="match status" value="1"/>
</dbReference>
<reference evidence="21" key="1">
    <citation type="submission" date="2017-08" db="EMBL/GenBank/DDBJ databases">
        <authorList>
            <person name="Varghese N."/>
            <person name="Submissions S."/>
        </authorList>
    </citation>
    <scope>NUCLEOTIDE SEQUENCE [LARGE SCALE GENOMIC DNA]</scope>
    <source>
        <strain evidence="21">DSM 23173</strain>
    </source>
</reference>
<dbReference type="EMBL" id="OBQF01000004">
    <property type="protein sequence ID" value="SOC42880.1"/>
    <property type="molecule type" value="Genomic_DNA"/>
</dbReference>
<dbReference type="Gene3D" id="3.20.10.10">
    <property type="entry name" value="D-amino Acid Aminotransferase, subunit A, domain 2"/>
    <property type="match status" value="1"/>
</dbReference>
<dbReference type="CDD" id="cd01557">
    <property type="entry name" value="BCAT_beta_family"/>
    <property type="match status" value="1"/>
</dbReference>
<feature type="modified residue" description="N6-(pyridoxal phosphate)lysine" evidence="15">
    <location>
        <position position="196"/>
    </location>
</feature>
<dbReference type="RefSeq" id="WP_097041257.1">
    <property type="nucleotide sequence ID" value="NZ_OBQF01000004.1"/>
</dbReference>
<dbReference type="UniPathway" id="UPA00047">
    <property type="reaction ID" value="UER00058"/>
</dbReference>
<comment type="pathway">
    <text evidence="5 19">Amino-acid biosynthesis; L-leucine biosynthesis; L-leucine from 3-methyl-2-oxobutanoate: step 4/4.</text>
</comment>
<dbReference type="InterPro" id="IPR043131">
    <property type="entry name" value="BCAT-like_N"/>
</dbReference>
<dbReference type="Proteomes" id="UP000219412">
    <property type="component" value="Unassembled WGS sequence"/>
</dbReference>
<dbReference type="UniPathway" id="UPA00048">
    <property type="reaction ID" value="UER00073"/>
</dbReference>
<dbReference type="InterPro" id="IPR043132">
    <property type="entry name" value="BCAT-like_C"/>
</dbReference>
<evidence type="ECO:0000256" key="4">
    <source>
        <dbReference type="ARBA" id="ARBA00004931"/>
    </source>
</evidence>
<dbReference type="GO" id="GO:0009098">
    <property type="term" value="P:L-leucine biosynthetic process"/>
    <property type="evidence" value="ECO:0007669"/>
    <property type="project" value="UniProtKB-UniPathway"/>
</dbReference>
<evidence type="ECO:0000256" key="19">
    <source>
        <dbReference type="RuleBase" id="RU004519"/>
    </source>
</evidence>
<dbReference type="NCBIfam" id="NF009897">
    <property type="entry name" value="PRK13357.1"/>
    <property type="match status" value="1"/>
</dbReference>
<evidence type="ECO:0000256" key="12">
    <source>
        <dbReference type="ARBA" id="ARBA00048212"/>
    </source>
</evidence>
<keyword evidence="7 18" id="KW-0032">Aminotransferase</keyword>
<evidence type="ECO:0000256" key="6">
    <source>
        <dbReference type="ARBA" id="ARBA00009320"/>
    </source>
</evidence>
<evidence type="ECO:0000256" key="9">
    <source>
        <dbReference type="ARBA" id="ARBA00022679"/>
    </source>
</evidence>
<evidence type="ECO:0000256" key="3">
    <source>
        <dbReference type="ARBA" id="ARBA00004824"/>
    </source>
</evidence>
<accession>A0A285ULY3</accession>
<evidence type="ECO:0000256" key="15">
    <source>
        <dbReference type="PIRSR" id="PIRSR006468-1"/>
    </source>
</evidence>
<evidence type="ECO:0000256" key="17">
    <source>
        <dbReference type="RuleBase" id="RU004516"/>
    </source>
</evidence>
<dbReference type="SUPFAM" id="SSF56752">
    <property type="entry name" value="D-aminoacid aminotransferase-like PLP-dependent enzymes"/>
    <property type="match status" value="1"/>
</dbReference>
<sequence length="355" mass="39679">MGQTTIQIEKAISLKEKPDVSTVKFGTVFTDYMFSSNYTPEHGWEEPAILPYQNLEISPAANGIHYGQSVFEGLKAYKNGDDVLLFRPDENFKRLNTSLERLAMPKINEEVSLNALYELIKLERDWVPEGPGQSLYIRPFVFADEAFLGVRSARTYQYNIILSPVAGYYGGQLDPTAIYVEDDFVRAVRGGVGDIKCAGNYAASILAQQKAAEMGYEQVLWLDGVEQKYVEEVGSMNIFFVRDNELITPKLNGSILSGITRKSLIELAEYKGYTVKEERIHIDELQAGLKDGSVTEIFGSGTAAVISPVGRMRIHGEDYVVNDNQVGPVAEDLYTHYTGIQYGHLDDPFGWIVRV</sequence>
<dbReference type="PROSITE" id="PS00770">
    <property type="entry name" value="AA_TRANSFER_CLASS_4"/>
    <property type="match status" value="1"/>
</dbReference>
<evidence type="ECO:0000256" key="2">
    <source>
        <dbReference type="ARBA" id="ARBA00003109"/>
    </source>
</evidence>
<comment type="pathway">
    <text evidence="3 19">Amino-acid biosynthesis; L-isoleucine biosynthesis; L-isoleucine from 2-oxobutanoate: step 4/4.</text>
</comment>
<dbReference type="GO" id="GO:0052655">
    <property type="term" value="F:L-valine-2-oxoglutarate transaminase activity"/>
    <property type="evidence" value="ECO:0007669"/>
    <property type="project" value="RHEA"/>
</dbReference>
<comment type="pathway">
    <text evidence="4 19">Amino-acid biosynthesis; L-valine biosynthesis; L-valine from pyruvate: step 4/4.</text>
</comment>
<organism evidence="20 21">
    <name type="scientific">Salinicoccus kekensis</name>
    <dbReference type="NCBI Taxonomy" id="714307"/>
    <lineage>
        <taxon>Bacteria</taxon>
        <taxon>Bacillati</taxon>
        <taxon>Bacillota</taxon>
        <taxon>Bacilli</taxon>
        <taxon>Bacillales</taxon>
        <taxon>Staphylococcaceae</taxon>
        <taxon>Salinicoccus</taxon>
    </lineage>
</organism>
<protein>
    <recommendedName>
        <fullName evidence="18">Branched-chain-amino-acid aminotransferase</fullName>
        <ecNumber evidence="18">2.6.1.42</ecNumber>
    </recommendedName>
</protein>
<dbReference type="AlphaFoldDB" id="A0A285ULY3"/>
<dbReference type="InterPro" id="IPR001544">
    <property type="entry name" value="Aminotrans_IV"/>
</dbReference>
<evidence type="ECO:0000256" key="11">
    <source>
        <dbReference type="ARBA" id="ARBA00023304"/>
    </source>
</evidence>